<keyword evidence="3" id="KW-1185">Reference proteome</keyword>
<evidence type="ECO:0000313" key="2">
    <source>
        <dbReference type="EMBL" id="KXT16730.1"/>
    </source>
</evidence>
<feature type="region of interest" description="Disordered" evidence="1">
    <location>
        <begin position="162"/>
        <end position="255"/>
    </location>
</feature>
<proteinExistence type="predicted"/>
<protein>
    <submittedName>
        <fullName evidence="2">Uncharacterized protein</fullName>
    </submittedName>
</protein>
<name>A0A139IQ51_9PEZI</name>
<dbReference type="OrthoDB" id="30417at2759"/>
<gene>
    <name evidence="2" type="ORF">AC579_5284</name>
</gene>
<dbReference type="AlphaFoldDB" id="A0A139IQ51"/>
<evidence type="ECO:0000313" key="3">
    <source>
        <dbReference type="Proteomes" id="UP000073492"/>
    </source>
</evidence>
<reference evidence="2 3" key="1">
    <citation type="submission" date="2015-07" db="EMBL/GenBank/DDBJ databases">
        <title>Comparative genomics of the Sigatoka disease complex on banana suggests a link between parallel evolutionary changes in Pseudocercospora fijiensis and Pseudocercospora eumusae and increased virulence on the banana host.</title>
        <authorList>
            <person name="Chang T.-C."/>
            <person name="Salvucci A."/>
            <person name="Crous P.W."/>
            <person name="Stergiopoulos I."/>
        </authorList>
    </citation>
    <scope>NUCLEOTIDE SEQUENCE [LARGE SCALE GENOMIC DNA]</scope>
    <source>
        <strain evidence="2 3">CBS 116634</strain>
    </source>
</reference>
<dbReference type="Proteomes" id="UP000073492">
    <property type="component" value="Unassembled WGS sequence"/>
</dbReference>
<organism evidence="2 3">
    <name type="scientific">Pseudocercospora musae</name>
    <dbReference type="NCBI Taxonomy" id="113226"/>
    <lineage>
        <taxon>Eukaryota</taxon>
        <taxon>Fungi</taxon>
        <taxon>Dikarya</taxon>
        <taxon>Ascomycota</taxon>
        <taxon>Pezizomycotina</taxon>
        <taxon>Dothideomycetes</taxon>
        <taxon>Dothideomycetidae</taxon>
        <taxon>Mycosphaerellales</taxon>
        <taxon>Mycosphaerellaceae</taxon>
        <taxon>Pseudocercospora</taxon>
    </lineage>
</organism>
<dbReference type="STRING" id="113226.A0A139IQ51"/>
<comment type="caution">
    <text evidence="2">The sequence shown here is derived from an EMBL/GenBank/DDBJ whole genome shotgun (WGS) entry which is preliminary data.</text>
</comment>
<accession>A0A139IQ51</accession>
<dbReference type="EMBL" id="LFZO01000031">
    <property type="protein sequence ID" value="KXT16730.1"/>
    <property type="molecule type" value="Genomic_DNA"/>
</dbReference>
<feature type="compositionally biased region" description="Basic residues" evidence="1">
    <location>
        <begin position="204"/>
        <end position="216"/>
    </location>
</feature>
<sequence>MHTWLTATTTVAAAVSTPDGPRQAQPATHASLAACCIKMTPRHIIQDRSPEEPGCTTAGSRDEATARVNQHAGQSRNSSYGYGAIEANGGLIKFAPNHRPGDQEWEPAAQNESVGQDRQGQLCQIVNGKRLNSSINSRRCFGRSIVASGWFFQWQELGNPHGSPQDMRVTAGGRIVPSDQSPAPSTMSSASLLSTADGSEPATKGRKGGSKQRHNTKMSSEESNGMKECTWETIGKGKSRSNASQEVSVFDDARL</sequence>
<feature type="compositionally biased region" description="Low complexity" evidence="1">
    <location>
        <begin position="181"/>
        <end position="195"/>
    </location>
</feature>
<evidence type="ECO:0000256" key="1">
    <source>
        <dbReference type="SAM" id="MobiDB-lite"/>
    </source>
</evidence>